<dbReference type="Proteomes" id="UP000679779">
    <property type="component" value="Unassembled WGS sequence"/>
</dbReference>
<comment type="caution">
    <text evidence="2">The sequence shown here is derived from an EMBL/GenBank/DDBJ whole genome shotgun (WGS) entry which is preliminary data.</text>
</comment>
<evidence type="ECO:0008006" key="4">
    <source>
        <dbReference type="Google" id="ProtNLM"/>
    </source>
</evidence>
<protein>
    <recommendedName>
        <fullName evidence="4">DUF3888 domain-containing protein</fullName>
    </recommendedName>
</protein>
<accession>A0A920CC12</accession>
<sequence length="154" mass="17306">MKFRIRPVLLCLSLFLMAAPAATAAAEELQPKESKLLMYQDIMVELLLPEIQNAVNDYYRNMLAANPLVYPYEIEIIQAKRVNGGPGDRGFHFSVTLETSPVLGPHIGVGKDRMTIEISPLFPDKVKLVAFRHLESYELPQNYRHLLKASAGNP</sequence>
<dbReference type="InterPro" id="IPR024984">
    <property type="entry name" value="DUF3888"/>
</dbReference>
<organism evidence="2 3">
    <name type="scientific">Paenibacillus albilobatus</name>
    <dbReference type="NCBI Taxonomy" id="2716884"/>
    <lineage>
        <taxon>Bacteria</taxon>
        <taxon>Bacillati</taxon>
        <taxon>Bacillota</taxon>
        <taxon>Bacilli</taxon>
        <taxon>Bacillales</taxon>
        <taxon>Paenibacillaceae</taxon>
        <taxon>Paenibacillus</taxon>
    </lineage>
</organism>
<evidence type="ECO:0000313" key="2">
    <source>
        <dbReference type="EMBL" id="GIO32428.1"/>
    </source>
</evidence>
<dbReference type="RefSeq" id="WP_160039181.1">
    <property type="nucleotide sequence ID" value="NZ_BORQ01000004.1"/>
</dbReference>
<feature type="signal peptide" evidence="1">
    <location>
        <begin position="1"/>
        <end position="24"/>
    </location>
</feature>
<reference evidence="2" key="1">
    <citation type="submission" date="2021-03" db="EMBL/GenBank/DDBJ databases">
        <title>Antimicrobial resistance genes in bacteria isolated from Japanese honey, and their potential for conferring macrolide and lincosamide resistance in the American foulbrood pathogen Paenibacillus larvae.</title>
        <authorList>
            <person name="Okamoto M."/>
            <person name="Kumagai M."/>
            <person name="Kanamori H."/>
            <person name="Takamatsu D."/>
        </authorList>
    </citation>
    <scope>NUCLEOTIDE SEQUENCE</scope>
    <source>
        <strain evidence="2">J2TS6</strain>
    </source>
</reference>
<name>A0A920CC12_9BACL</name>
<keyword evidence="3" id="KW-1185">Reference proteome</keyword>
<dbReference type="Pfam" id="PF13027">
    <property type="entry name" value="DUF3888"/>
    <property type="match status" value="1"/>
</dbReference>
<feature type="chain" id="PRO_5037756012" description="DUF3888 domain-containing protein" evidence="1">
    <location>
        <begin position="25"/>
        <end position="154"/>
    </location>
</feature>
<evidence type="ECO:0000256" key="1">
    <source>
        <dbReference type="SAM" id="SignalP"/>
    </source>
</evidence>
<keyword evidence="1" id="KW-0732">Signal</keyword>
<dbReference type="AlphaFoldDB" id="A0A920CC12"/>
<dbReference type="EMBL" id="BORQ01000004">
    <property type="protein sequence ID" value="GIO32428.1"/>
    <property type="molecule type" value="Genomic_DNA"/>
</dbReference>
<gene>
    <name evidence="2" type="ORF">J2TS6_35690</name>
</gene>
<evidence type="ECO:0000313" key="3">
    <source>
        <dbReference type="Proteomes" id="UP000679779"/>
    </source>
</evidence>
<proteinExistence type="predicted"/>